<evidence type="ECO:0000313" key="6">
    <source>
        <dbReference type="Proteomes" id="UP001365405"/>
    </source>
</evidence>
<organism evidence="5 6">
    <name type="scientific">Pseudaquabacterium inlustre</name>
    <dbReference type="NCBI Taxonomy" id="2984192"/>
    <lineage>
        <taxon>Bacteria</taxon>
        <taxon>Pseudomonadati</taxon>
        <taxon>Pseudomonadota</taxon>
        <taxon>Betaproteobacteria</taxon>
        <taxon>Burkholderiales</taxon>
        <taxon>Sphaerotilaceae</taxon>
        <taxon>Pseudaquabacterium</taxon>
    </lineage>
</organism>
<protein>
    <submittedName>
        <fullName evidence="5">Ureidoglycolate lyase</fullName>
        <ecNumber evidence="5">4.3.2.3</ecNumber>
    </submittedName>
</protein>
<dbReference type="InterPro" id="IPR011051">
    <property type="entry name" value="RmlC_Cupin_sf"/>
</dbReference>
<dbReference type="InterPro" id="IPR024060">
    <property type="entry name" value="Ureidoglycolate_lyase_dom_sf"/>
</dbReference>
<dbReference type="InterPro" id="IPR007247">
    <property type="entry name" value="Ureidogly_lyase"/>
</dbReference>
<evidence type="ECO:0000256" key="4">
    <source>
        <dbReference type="ARBA" id="ARBA00047684"/>
    </source>
</evidence>
<dbReference type="PIRSF" id="PIRSF017306">
    <property type="entry name" value="Ureidogly_hydro"/>
    <property type="match status" value="1"/>
</dbReference>
<evidence type="ECO:0000256" key="3">
    <source>
        <dbReference type="ARBA" id="ARBA00023239"/>
    </source>
</evidence>
<evidence type="ECO:0000256" key="2">
    <source>
        <dbReference type="ARBA" id="ARBA00022631"/>
    </source>
</evidence>
<dbReference type="PANTHER" id="PTHR21221">
    <property type="entry name" value="UREIDOGLYCOLATE HYDROLASE"/>
    <property type="match status" value="1"/>
</dbReference>
<dbReference type="GO" id="GO:0050385">
    <property type="term" value="F:ureidoglycolate lyase activity"/>
    <property type="evidence" value="ECO:0007669"/>
    <property type="project" value="UniProtKB-EC"/>
</dbReference>
<dbReference type="PANTHER" id="PTHR21221:SF1">
    <property type="entry name" value="UREIDOGLYCOLATE LYASE"/>
    <property type="match status" value="1"/>
</dbReference>
<dbReference type="Proteomes" id="UP001365405">
    <property type="component" value="Unassembled WGS sequence"/>
</dbReference>
<evidence type="ECO:0000256" key="1">
    <source>
        <dbReference type="ARBA" id="ARBA00011738"/>
    </source>
</evidence>
<dbReference type="SUPFAM" id="SSF51182">
    <property type="entry name" value="RmlC-like cupins"/>
    <property type="match status" value="1"/>
</dbReference>
<comment type="subunit">
    <text evidence="1">Homodimer.</text>
</comment>
<comment type="catalytic activity">
    <reaction evidence="4">
        <text>(S)-ureidoglycolate = urea + glyoxylate</text>
        <dbReference type="Rhea" id="RHEA:11304"/>
        <dbReference type="ChEBI" id="CHEBI:16199"/>
        <dbReference type="ChEBI" id="CHEBI:36655"/>
        <dbReference type="ChEBI" id="CHEBI:57296"/>
        <dbReference type="EC" id="4.3.2.3"/>
    </reaction>
</comment>
<dbReference type="CDD" id="cd20298">
    <property type="entry name" value="cupin_UAH"/>
    <property type="match status" value="1"/>
</dbReference>
<dbReference type="EC" id="4.3.2.3" evidence="5"/>
<sequence length="176" mass="18472">MTDAEPLSLLQPQPLTAVAFAPYGRVLQAPAGALAEAETINAGTAQRLELVPDARLGAGADRPVIALMRAQARTLPMALTELERHRLGSQSFVPLGALRRFVLVVARPGPAPTDAAQLAAFVTDGTQGVWLAPGTWHHALLALDAGDFLVVERRGELPDCETVALAPPIQLLAPAV</sequence>
<keyword evidence="3 5" id="KW-0456">Lyase</keyword>
<keyword evidence="2" id="KW-0659">Purine metabolism</keyword>
<gene>
    <name evidence="5" type="ORF">AACH10_05655</name>
</gene>
<name>A0ABU9CGK4_9BURK</name>
<keyword evidence="6" id="KW-1185">Reference proteome</keyword>
<dbReference type="RefSeq" id="WP_341409395.1">
    <property type="nucleotide sequence ID" value="NZ_JBBUTH010000003.1"/>
</dbReference>
<evidence type="ECO:0000313" key="5">
    <source>
        <dbReference type="EMBL" id="MEK8049712.1"/>
    </source>
</evidence>
<dbReference type="InterPro" id="IPR047233">
    <property type="entry name" value="UAH_cupin"/>
</dbReference>
<accession>A0ABU9CGK4</accession>
<dbReference type="EMBL" id="JBBUTH010000003">
    <property type="protein sequence ID" value="MEK8049712.1"/>
    <property type="molecule type" value="Genomic_DNA"/>
</dbReference>
<dbReference type="Gene3D" id="2.60.120.480">
    <property type="entry name" value="Ureidoglycolate hydrolase"/>
    <property type="match status" value="1"/>
</dbReference>
<proteinExistence type="predicted"/>
<reference evidence="5 6" key="1">
    <citation type="submission" date="2024-04" db="EMBL/GenBank/DDBJ databases">
        <title>Novel species of the genus Ideonella isolated from streams.</title>
        <authorList>
            <person name="Lu H."/>
        </authorList>
    </citation>
    <scope>NUCLEOTIDE SEQUENCE [LARGE SCALE GENOMIC DNA]</scope>
    <source>
        <strain evidence="5 6">DXS22W</strain>
    </source>
</reference>
<comment type="caution">
    <text evidence="5">The sequence shown here is derived from an EMBL/GenBank/DDBJ whole genome shotgun (WGS) entry which is preliminary data.</text>
</comment>
<dbReference type="Pfam" id="PF04115">
    <property type="entry name" value="Ureidogly_lyase"/>
    <property type="match status" value="1"/>
</dbReference>